<evidence type="ECO:0000313" key="2">
    <source>
        <dbReference type="EMBL" id="KAK2839667.1"/>
    </source>
</evidence>
<organism evidence="2 3">
    <name type="scientific">Channa striata</name>
    <name type="common">Snakehead murrel</name>
    <name type="synonym">Ophicephalus striatus</name>
    <dbReference type="NCBI Taxonomy" id="64152"/>
    <lineage>
        <taxon>Eukaryota</taxon>
        <taxon>Metazoa</taxon>
        <taxon>Chordata</taxon>
        <taxon>Craniata</taxon>
        <taxon>Vertebrata</taxon>
        <taxon>Euteleostomi</taxon>
        <taxon>Actinopterygii</taxon>
        <taxon>Neopterygii</taxon>
        <taxon>Teleostei</taxon>
        <taxon>Neoteleostei</taxon>
        <taxon>Acanthomorphata</taxon>
        <taxon>Anabantaria</taxon>
        <taxon>Anabantiformes</taxon>
        <taxon>Channoidei</taxon>
        <taxon>Channidae</taxon>
        <taxon>Channa</taxon>
    </lineage>
</organism>
<proteinExistence type="predicted"/>
<evidence type="ECO:0000313" key="3">
    <source>
        <dbReference type="Proteomes" id="UP001187415"/>
    </source>
</evidence>
<comment type="caution">
    <text evidence="2">The sequence shown here is derived from an EMBL/GenBank/DDBJ whole genome shotgun (WGS) entry which is preliminary data.</text>
</comment>
<keyword evidence="3" id="KW-1185">Reference proteome</keyword>
<feature type="compositionally biased region" description="Polar residues" evidence="1">
    <location>
        <begin position="54"/>
        <end position="72"/>
    </location>
</feature>
<gene>
    <name evidence="2" type="ORF">Q5P01_013407</name>
</gene>
<dbReference type="Proteomes" id="UP001187415">
    <property type="component" value="Unassembled WGS sequence"/>
</dbReference>
<dbReference type="AlphaFoldDB" id="A0AA88SHQ2"/>
<evidence type="ECO:0000256" key="1">
    <source>
        <dbReference type="SAM" id="MobiDB-lite"/>
    </source>
</evidence>
<reference evidence="2" key="1">
    <citation type="submission" date="2023-07" db="EMBL/GenBank/DDBJ databases">
        <title>Chromosome-level Genome Assembly of Striped Snakehead (Channa striata).</title>
        <authorList>
            <person name="Liu H."/>
        </authorList>
    </citation>
    <scope>NUCLEOTIDE SEQUENCE</scope>
    <source>
        <strain evidence="2">Gz</strain>
        <tissue evidence="2">Muscle</tissue>
    </source>
</reference>
<accession>A0AA88SHQ2</accession>
<name>A0AA88SHQ2_CHASR</name>
<protein>
    <submittedName>
        <fullName evidence="2">Uncharacterized protein</fullName>
    </submittedName>
</protein>
<feature type="region of interest" description="Disordered" evidence="1">
    <location>
        <begin position="30"/>
        <end position="72"/>
    </location>
</feature>
<sequence>MFLTTTETESLVIDLEPTDGSGLFPCAFSRSATKQSRAEGGGRAAERSRGSASTDDSLPPQTGGQRSARTEV</sequence>
<dbReference type="EMBL" id="JAUPFM010000010">
    <property type="protein sequence ID" value="KAK2839667.1"/>
    <property type="molecule type" value="Genomic_DNA"/>
</dbReference>